<dbReference type="SUPFAM" id="SSF54534">
    <property type="entry name" value="FKBP-like"/>
    <property type="match status" value="2"/>
</dbReference>
<dbReference type="InterPro" id="IPR000297">
    <property type="entry name" value="PPIase_PpiC"/>
</dbReference>
<reference evidence="5 6" key="1">
    <citation type="submission" date="2020-08" db="EMBL/GenBank/DDBJ databases">
        <title>Genomic Encyclopedia of Type Strains, Phase IV (KMG-IV): sequencing the most valuable type-strain genomes for metagenomic binning, comparative biology and taxonomic classification.</title>
        <authorList>
            <person name="Goeker M."/>
        </authorList>
    </citation>
    <scope>NUCLEOTIDE SEQUENCE [LARGE SCALE GENOMIC DNA]</scope>
    <source>
        <strain evidence="5 6">DSM 22548</strain>
    </source>
</reference>
<feature type="chain" id="PRO_5030718448" evidence="3">
    <location>
        <begin position="19"/>
        <end position="450"/>
    </location>
</feature>
<evidence type="ECO:0000256" key="1">
    <source>
        <dbReference type="ARBA" id="ARBA00022729"/>
    </source>
</evidence>
<feature type="domain" description="PpiC" evidence="4">
    <location>
        <begin position="274"/>
        <end position="388"/>
    </location>
</feature>
<dbReference type="EC" id="5.2.1.8" evidence="5"/>
<dbReference type="PANTHER" id="PTHR47637">
    <property type="entry name" value="CHAPERONE SURA"/>
    <property type="match status" value="1"/>
</dbReference>
<proteinExistence type="predicted"/>
<sequence>MRKILLMLMCVAAMASWAQNNNNVVDQVVWVVGDEPIFLSDVEEMRLGMEESRQTVTNPYCTIPEQLAVQKLFLHQADIDSLYADEATVIADADETMDRALQAYGSREAIEAVFHKSYQQMREEQKRLARDRDRVNQVQRKLVSGVKVTPAEVRNYFQKLPEDSLPFVSEQVEVQIITSQPRVSRDEVERIENTLRDYAQRVNSGETEFATLARFYSQDEGSARNGGELGYKARGELVPEFANVAFSLNDPKKVSKIVKSEFGYHIIQLIDKRGDRVNCRHILLKPEIPDSQFVASCARLDSIAGDIRKNTFTFDDAARTLSDDKDTRNNNGLMNFYSRENNSSSARIQLKDLNADIAKVVDTLKVGEISKAFIYTNDKGQKVCAIIKLKDRIDAHRASVSEDFQLLRSVVYAKKCQDKIDEWIEEKAQKTYVRIMPGWRNCDFKYKWMK</sequence>
<evidence type="ECO:0000256" key="2">
    <source>
        <dbReference type="PROSITE-ProRule" id="PRU00278"/>
    </source>
</evidence>
<gene>
    <name evidence="5" type="ORF">FHS60_001606</name>
</gene>
<feature type="signal peptide" evidence="3">
    <location>
        <begin position="1"/>
        <end position="18"/>
    </location>
</feature>
<dbReference type="RefSeq" id="WP_183697156.1">
    <property type="nucleotide sequence ID" value="NZ_JACICA010000008.1"/>
</dbReference>
<keyword evidence="2" id="KW-0697">Rotamase</keyword>
<keyword evidence="1 3" id="KW-0732">Signal</keyword>
<dbReference type="SUPFAM" id="SSF109998">
    <property type="entry name" value="Triger factor/SurA peptide-binding domain-like"/>
    <property type="match status" value="1"/>
</dbReference>
<dbReference type="InterPro" id="IPR027304">
    <property type="entry name" value="Trigger_fact/SurA_dom_sf"/>
</dbReference>
<dbReference type="PANTHER" id="PTHR47637:SF1">
    <property type="entry name" value="CHAPERONE SURA"/>
    <property type="match status" value="1"/>
</dbReference>
<dbReference type="InterPro" id="IPR046357">
    <property type="entry name" value="PPIase_dom_sf"/>
</dbReference>
<dbReference type="Proteomes" id="UP000541425">
    <property type="component" value="Unassembled WGS sequence"/>
</dbReference>
<evidence type="ECO:0000259" key="4">
    <source>
        <dbReference type="PROSITE" id="PS50198"/>
    </source>
</evidence>
<dbReference type="InterPro" id="IPR023058">
    <property type="entry name" value="PPIase_PpiC_CS"/>
</dbReference>
<evidence type="ECO:0000313" key="6">
    <source>
        <dbReference type="Proteomes" id="UP000541425"/>
    </source>
</evidence>
<dbReference type="PROSITE" id="PS50198">
    <property type="entry name" value="PPIC_PPIASE_2"/>
    <property type="match status" value="2"/>
</dbReference>
<feature type="domain" description="PpiC" evidence="4">
    <location>
        <begin position="169"/>
        <end position="271"/>
    </location>
</feature>
<name>A0A7W5UFD4_9BACT</name>
<evidence type="ECO:0000256" key="3">
    <source>
        <dbReference type="SAM" id="SignalP"/>
    </source>
</evidence>
<dbReference type="GO" id="GO:0003755">
    <property type="term" value="F:peptidyl-prolyl cis-trans isomerase activity"/>
    <property type="evidence" value="ECO:0007669"/>
    <property type="project" value="UniProtKB-KW"/>
</dbReference>
<protein>
    <submittedName>
        <fullName evidence="5">Peptidyl-prolyl cis-trans isomerase SurA</fullName>
        <ecNumber evidence="5">5.2.1.8</ecNumber>
    </submittedName>
</protein>
<dbReference type="AlphaFoldDB" id="A0A7W5UFD4"/>
<comment type="caution">
    <text evidence="5">The sequence shown here is derived from an EMBL/GenBank/DDBJ whole genome shotgun (WGS) entry which is preliminary data.</text>
</comment>
<organism evidence="5 6">
    <name type="scientific">Alloprevotella rava</name>
    <dbReference type="NCBI Taxonomy" id="671218"/>
    <lineage>
        <taxon>Bacteria</taxon>
        <taxon>Pseudomonadati</taxon>
        <taxon>Bacteroidota</taxon>
        <taxon>Bacteroidia</taxon>
        <taxon>Bacteroidales</taxon>
        <taxon>Prevotellaceae</taxon>
        <taxon>Alloprevotella</taxon>
    </lineage>
</organism>
<dbReference type="Gene3D" id="3.10.50.40">
    <property type="match status" value="2"/>
</dbReference>
<accession>A0A7W5UFD4</accession>
<evidence type="ECO:0000313" key="5">
    <source>
        <dbReference type="EMBL" id="MBB3703128.1"/>
    </source>
</evidence>
<dbReference type="InterPro" id="IPR050280">
    <property type="entry name" value="OMP_Chaperone_SurA"/>
</dbReference>
<dbReference type="EMBL" id="JACICA010000008">
    <property type="protein sequence ID" value="MBB3703128.1"/>
    <property type="molecule type" value="Genomic_DNA"/>
</dbReference>
<dbReference type="PROSITE" id="PS01096">
    <property type="entry name" value="PPIC_PPIASE_1"/>
    <property type="match status" value="1"/>
</dbReference>
<dbReference type="Pfam" id="PF00639">
    <property type="entry name" value="Rotamase"/>
    <property type="match status" value="2"/>
</dbReference>
<keyword evidence="2 5" id="KW-0413">Isomerase</keyword>